<dbReference type="PANTHER" id="PTHR43386">
    <property type="entry name" value="OLIGOPEPTIDE TRANSPORT SYSTEM PERMEASE PROTEIN APPC"/>
    <property type="match status" value="1"/>
</dbReference>
<dbReference type="EMBL" id="JBHSLV010000001">
    <property type="protein sequence ID" value="MFC5391058.1"/>
    <property type="molecule type" value="Genomic_DNA"/>
</dbReference>
<name>A0ABW0H1I3_9HYPH</name>
<accession>A0ABW0H1I3</accession>
<dbReference type="SUPFAM" id="SSF161098">
    <property type="entry name" value="MetI-like"/>
    <property type="match status" value="1"/>
</dbReference>
<dbReference type="Pfam" id="PF12911">
    <property type="entry name" value="OppC_N"/>
    <property type="match status" value="1"/>
</dbReference>
<dbReference type="InterPro" id="IPR050366">
    <property type="entry name" value="BP-dependent_transpt_permease"/>
</dbReference>
<organism evidence="11 12">
    <name type="scientific">Bosea vestrisii</name>
    <dbReference type="NCBI Taxonomy" id="151416"/>
    <lineage>
        <taxon>Bacteria</taxon>
        <taxon>Pseudomonadati</taxon>
        <taxon>Pseudomonadota</taxon>
        <taxon>Alphaproteobacteria</taxon>
        <taxon>Hyphomicrobiales</taxon>
        <taxon>Boseaceae</taxon>
        <taxon>Bosea</taxon>
    </lineage>
</organism>
<dbReference type="CDD" id="cd06261">
    <property type="entry name" value="TM_PBP2"/>
    <property type="match status" value="1"/>
</dbReference>
<feature type="transmembrane region" description="Helical" evidence="9">
    <location>
        <begin position="144"/>
        <end position="165"/>
    </location>
</feature>
<dbReference type="Gene3D" id="1.10.3720.10">
    <property type="entry name" value="MetI-like"/>
    <property type="match status" value="1"/>
</dbReference>
<evidence type="ECO:0000256" key="4">
    <source>
        <dbReference type="ARBA" id="ARBA00022692"/>
    </source>
</evidence>
<feature type="transmembrane region" description="Helical" evidence="9">
    <location>
        <begin position="97"/>
        <end position="123"/>
    </location>
</feature>
<evidence type="ECO:0000256" key="1">
    <source>
        <dbReference type="ARBA" id="ARBA00004651"/>
    </source>
</evidence>
<evidence type="ECO:0000313" key="12">
    <source>
        <dbReference type="Proteomes" id="UP001596104"/>
    </source>
</evidence>
<evidence type="ECO:0000256" key="3">
    <source>
        <dbReference type="ARBA" id="ARBA00022475"/>
    </source>
</evidence>
<dbReference type="PROSITE" id="PS50928">
    <property type="entry name" value="ABC_TM1"/>
    <property type="match status" value="1"/>
</dbReference>
<keyword evidence="3" id="KW-1003">Cell membrane</keyword>
<comment type="similarity">
    <text evidence="9">Belongs to the binding-protein-dependent transport system permease family.</text>
</comment>
<keyword evidence="5" id="KW-0571">Peptide transport</keyword>
<dbReference type="InterPro" id="IPR025966">
    <property type="entry name" value="OppC_N"/>
</dbReference>
<evidence type="ECO:0000256" key="6">
    <source>
        <dbReference type="ARBA" id="ARBA00022927"/>
    </source>
</evidence>
<gene>
    <name evidence="11" type="ORF">ACFPPC_00200</name>
</gene>
<evidence type="ECO:0000313" key="11">
    <source>
        <dbReference type="EMBL" id="MFC5391058.1"/>
    </source>
</evidence>
<dbReference type="InterPro" id="IPR035906">
    <property type="entry name" value="MetI-like_sf"/>
</dbReference>
<evidence type="ECO:0000256" key="5">
    <source>
        <dbReference type="ARBA" id="ARBA00022856"/>
    </source>
</evidence>
<evidence type="ECO:0000256" key="7">
    <source>
        <dbReference type="ARBA" id="ARBA00022989"/>
    </source>
</evidence>
<dbReference type="PANTHER" id="PTHR43386:SF1">
    <property type="entry name" value="D,D-DIPEPTIDE TRANSPORT SYSTEM PERMEASE PROTEIN DDPC-RELATED"/>
    <property type="match status" value="1"/>
</dbReference>
<dbReference type="Proteomes" id="UP001596104">
    <property type="component" value="Unassembled WGS sequence"/>
</dbReference>
<keyword evidence="2 9" id="KW-0813">Transport</keyword>
<protein>
    <submittedName>
        <fullName evidence="11">ABC transporter permease</fullName>
    </submittedName>
</protein>
<evidence type="ECO:0000256" key="2">
    <source>
        <dbReference type="ARBA" id="ARBA00022448"/>
    </source>
</evidence>
<dbReference type="RefSeq" id="WP_377005718.1">
    <property type="nucleotide sequence ID" value="NZ_JBHSLV010000001.1"/>
</dbReference>
<dbReference type="InterPro" id="IPR000515">
    <property type="entry name" value="MetI-like"/>
</dbReference>
<evidence type="ECO:0000259" key="10">
    <source>
        <dbReference type="PROSITE" id="PS50928"/>
    </source>
</evidence>
<keyword evidence="7 9" id="KW-1133">Transmembrane helix</keyword>
<reference evidence="12" key="1">
    <citation type="journal article" date="2019" name="Int. J. Syst. Evol. Microbiol.">
        <title>The Global Catalogue of Microorganisms (GCM) 10K type strain sequencing project: providing services to taxonomists for standard genome sequencing and annotation.</title>
        <authorList>
            <consortium name="The Broad Institute Genomics Platform"/>
            <consortium name="The Broad Institute Genome Sequencing Center for Infectious Disease"/>
            <person name="Wu L."/>
            <person name="Ma J."/>
        </authorList>
    </citation>
    <scope>NUCLEOTIDE SEQUENCE [LARGE SCALE GENOMIC DNA]</scope>
    <source>
        <strain evidence="12">CGMCC 1.16326</strain>
    </source>
</reference>
<feature type="domain" description="ABC transmembrane type-1" evidence="10">
    <location>
        <begin position="95"/>
        <end position="284"/>
    </location>
</feature>
<evidence type="ECO:0000256" key="9">
    <source>
        <dbReference type="RuleBase" id="RU363032"/>
    </source>
</evidence>
<keyword evidence="12" id="KW-1185">Reference proteome</keyword>
<feature type="transmembrane region" description="Helical" evidence="9">
    <location>
        <begin position="262"/>
        <end position="283"/>
    </location>
</feature>
<sequence length="299" mass="32209">MTDIPASTSVSAAAPSRSYGQMIVRRFMSHRMAVAGAVLVVLLCSSALFAQFVAPHDPTTIDTSQRFLPPLASWTYPLGTDDLGRDTLSRLLYGGQVSLMVGIVAMLTTMLTGTLVGLAAGYYGGIVDNLLMRFVDTLLCFPQVFLLLVVAAFVPPTILSISLIIGLTSWMEVSRIVRAQVSTLKEMDFVQASRGFGASNWRIMLVELLPNIVAPVLVAATLKVATAVLMESYISFLGYGVQPPMASWGNMLTNAQGYFDTVPFLAILPGILITFTVMGFNFLGDGLRDAVDARLKIDP</sequence>
<keyword evidence="6" id="KW-0653">Protein transport</keyword>
<keyword evidence="8 9" id="KW-0472">Membrane</keyword>
<comment type="caution">
    <text evidence="11">The sequence shown here is derived from an EMBL/GenBank/DDBJ whole genome shotgun (WGS) entry which is preliminary data.</text>
</comment>
<evidence type="ECO:0000256" key="8">
    <source>
        <dbReference type="ARBA" id="ARBA00023136"/>
    </source>
</evidence>
<comment type="subcellular location">
    <subcellularLocation>
        <location evidence="1 9">Cell membrane</location>
        <topology evidence="1 9">Multi-pass membrane protein</topology>
    </subcellularLocation>
</comment>
<keyword evidence="4 9" id="KW-0812">Transmembrane</keyword>
<feature type="transmembrane region" description="Helical" evidence="9">
    <location>
        <begin position="32"/>
        <end position="54"/>
    </location>
</feature>
<proteinExistence type="inferred from homology"/>
<dbReference type="Pfam" id="PF00528">
    <property type="entry name" value="BPD_transp_1"/>
    <property type="match status" value="1"/>
</dbReference>